<feature type="region of interest" description="Disordered" evidence="4">
    <location>
        <begin position="1347"/>
        <end position="1380"/>
    </location>
</feature>
<dbReference type="FunFam" id="2.130.10.10:FF:000645">
    <property type="entry name" value="Putative nuclear pore complex subunit Nup159"/>
    <property type="match status" value="1"/>
</dbReference>
<proteinExistence type="predicted"/>
<dbReference type="GO" id="GO:0006606">
    <property type="term" value="P:protein import into nucleus"/>
    <property type="evidence" value="ECO:0007669"/>
    <property type="project" value="TreeGrafter"/>
</dbReference>
<feature type="compositionally biased region" description="Polar residues" evidence="4">
    <location>
        <begin position="1411"/>
        <end position="1420"/>
    </location>
</feature>
<keyword evidence="7" id="KW-1185">Reference proteome</keyword>
<dbReference type="EMBL" id="LCTW02000197">
    <property type="protein sequence ID" value="KXX76712.1"/>
    <property type="molecule type" value="Genomic_DNA"/>
</dbReference>
<dbReference type="InterPro" id="IPR026054">
    <property type="entry name" value="Nucleoporin"/>
</dbReference>
<gene>
    <name evidence="6" type="ORF">MMYC01_205794</name>
</gene>
<dbReference type="GO" id="GO:0006405">
    <property type="term" value="P:RNA export from nucleus"/>
    <property type="evidence" value="ECO:0007669"/>
    <property type="project" value="TreeGrafter"/>
</dbReference>
<dbReference type="PANTHER" id="PTHR23193">
    <property type="entry name" value="NUCLEAR PORE COMPLEX PROTEIN NUP"/>
    <property type="match status" value="1"/>
</dbReference>
<dbReference type="VEuPathDB" id="FungiDB:MMYC01_205794"/>
<dbReference type="PANTHER" id="PTHR23193:SF23">
    <property type="entry name" value="NUCLEAR PORE COMPLEX PROTEIN NUP153"/>
    <property type="match status" value="1"/>
</dbReference>
<sequence>MAFGFGSVSNAMMGTTGGGVGGMTQGGDLEVIQTEGLGFLSIAGEAKVQLTAKWSPGPAPTASLMSIASRKGLVAAAGPDAVHIASTESVRKAFQSEKNGDSEVRPFNPEAKVPLPFRISQLAFTADEQYLVLSAETGGGLAVYEVQTLVQGGTQSAFELSTNGETLRALVPNPMPESGGLCAIVTNNGNLFMANLAERKLVQGSNGPVLRSQVSCAAWSTKGKQLVAGMADGSIYQMTPDGVEKGHIPKPPNLGDYHVASVTWLENHVFLTVHNPTNGQEPSIYHIITRQQPAGGTPTFTFQKLTDPVEPFVSDKVPHHTVLRLKDFPPNLQDLLLVSSTATESVGLLSRSKTPLASDKPAEAITNVFTTTELADDSKRAQLPMSEDLTDTYPVGTALDLSSKDKVYKPIPTDEIELSPGPLPGLWVLNNEGVLSSWWIVYNESIRSGTTYPGIAAGDAVATAFSAQLPATSGSTAFGSPANKAPSFGSPSAATPAFGGTSILGAKPSPWSTAAGASTTPAFGSSSFGSKPAGNTPATSGGTSLFGARQAAPAFGQSSTIGLGNKVSPWASGSANATPAFGQSGFSGSGSGPGKVFGSGAGGAPASGGFASFAGKGGFGSLGGSAGGSSIFGSKTGSAFASKAPEVSMDTDTAFPPPSAKNDKPALGSSPFVLGTTFKADPSAVSADEKPKEGAGKSLFEGGFGLSLDDAAKQPAVPESKEEEMKSTTPPPEEKPKSVFARESTTPTTTPAPQRFDMKTAPPAGGSSLFGARTAPSAGFSNLFGTPKPSAELPRPKSVSSIFDTPKIKQEDEDKENLSKIPEAPLPPDPTSKAVFHLSSSSGSEYSPEIVSKAPVKPEDALLPPVFPGKPSPSKADEAKSFDKTPQLAASPSKPEAKQTRLVGKEALPPQDTLPAVPDSAEEEGFSEEAEESEEAGEGEESSEAASEGSGIDVAKDLSPTAGLGTHTPGVTPHSSFGGMAGSTFSTISRSEAEQPRQLFGEIRQPPAWFPKTVPQSPRSPSPMRGGPQRSSILRPSEPPRSFSAPGTASQLLGRKPLPTPSALGLAASQRALPSIDPNVQAQRKQAAKVEAEQHVLVDPEDEGIQQILQSEVEPSLRMHEFLAVDSKLEALERSGREEVPAACETLWRDINRMIDRLGLNSRSLQSFILGHTTQFAEGGRRLEDLEHPDDWVLVEAEDLGMLVDGELTNGLEKGRIQDVSGTNAAIQSLAKDLAKLRAKEEDMRKVINLHIDPEQISVVKSLPLSAEQTAQQNELRRSYTNFLNLLADAESALTMLKAKMASAGGASGKASVPTVEAVMRTISKMTGMVEKRSGDIDVLENQMRRLRLGSVGPNGTPAHEREGSPFPMSPNTPQKGASNRRSLLMTPEQQHRKRDSISMSLAASVMGARGTSTPGTPVTPQRKKMSMYTEDEKRAVRAKDAKRKATLQMLRASLQRAGPNVARLRDDD</sequence>
<organism evidence="6 7">
    <name type="scientific">Madurella mycetomatis</name>
    <dbReference type="NCBI Taxonomy" id="100816"/>
    <lineage>
        <taxon>Eukaryota</taxon>
        <taxon>Fungi</taxon>
        <taxon>Dikarya</taxon>
        <taxon>Ascomycota</taxon>
        <taxon>Pezizomycotina</taxon>
        <taxon>Sordariomycetes</taxon>
        <taxon>Sordariomycetidae</taxon>
        <taxon>Sordariales</taxon>
        <taxon>Sordariales incertae sedis</taxon>
        <taxon>Madurella</taxon>
    </lineage>
</organism>
<feature type="compositionally biased region" description="Basic and acidic residues" evidence="4">
    <location>
        <begin position="1431"/>
        <end position="1440"/>
    </location>
</feature>
<feature type="region of interest" description="Disordered" evidence="4">
    <location>
        <begin position="1408"/>
        <end position="1442"/>
    </location>
</feature>
<dbReference type="InterPro" id="IPR015943">
    <property type="entry name" value="WD40/YVTN_repeat-like_dom_sf"/>
</dbReference>
<feature type="compositionally biased region" description="Basic and acidic residues" evidence="4">
    <location>
        <begin position="719"/>
        <end position="737"/>
    </location>
</feature>
<dbReference type="GO" id="GO:0008139">
    <property type="term" value="F:nuclear localization sequence binding"/>
    <property type="evidence" value="ECO:0007669"/>
    <property type="project" value="TreeGrafter"/>
</dbReference>
<comment type="caution">
    <text evidence="6">The sequence shown here is derived from an EMBL/GenBank/DDBJ whole genome shotgun (WGS) entry which is preliminary data.</text>
</comment>
<evidence type="ECO:0000256" key="3">
    <source>
        <dbReference type="ARBA" id="ARBA00023242"/>
    </source>
</evidence>
<dbReference type="AlphaFoldDB" id="A0A175VZF7"/>
<dbReference type="Pfam" id="PF16755">
    <property type="entry name" value="Beta-prop_NUP159_NUP214"/>
    <property type="match status" value="1"/>
</dbReference>
<keyword evidence="2" id="KW-0813">Transport</keyword>
<dbReference type="Gene3D" id="2.130.10.10">
    <property type="entry name" value="YVTN repeat-like/Quinoprotein amine dehydrogenase"/>
    <property type="match status" value="1"/>
</dbReference>
<name>A0A175VZF7_9PEZI</name>
<feature type="compositionally biased region" description="Acidic residues" evidence="4">
    <location>
        <begin position="920"/>
        <end position="943"/>
    </location>
</feature>
<dbReference type="InterPro" id="IPR039462">
    <property type="entry name" value="Nup159/Nup146_N"/>
</dbReference>
<feature type="compositionally biased region" description="Polar residues" evidence="4">
    <location>
        <begin position="743"/>
        <end position="752"/>
    </location>
</feature>
<feature type="compositionally biased region" description="Low complexity" evidence="4">
    <location>
        <begin position="1015"/>
        <end position="1032"/>
    </location>
</feature>
<protein>
    <recommendedName>
        <fullName evidence="5">Nucleoporin Nup159/Nup146 N-terminal domain-containing protein</fullName>
    </recommendedName>
</protein>
<feature type="region of interest" description="Disordered" evidence="4">
    <location>
        <begin position="523"/>
        <end position="545"/>
    </location>
</feature>
<feature type="region of interest" description="Disordered" evidence="4">
    <location>
        <begin position="643"/>
        <end position="1062"/>
    </location>
</feature>
<comment type="subcellular location">
    <subcellularLocation>
        <location evidence="1">Nucleus</location>
    </subcellularLocation>
</comment>
<evidence type="ECO:0000256" key="4">
    <source>
        <dbReference type="SAM" id="MobiDB-lite"/>
    </source>
</evidence>
<feature type="compositionally biased region" description="Polar residues" evidence="4">
    <location>
        <begin position="1370"/>
        <end position="1380"/>
    </location>
</feature>
<feature type="compositionally biased region" description="Low complexity" evidence="4">
    <location>
        <begin position="839"/>
        <end position="852"/>
    </location>
</feature>
<feature type="domain" description="Nucleoporin Nup159/Nup146 N-terminal" evidence="5">
    <location>
        <begin position="58"/>
        <end position="435"/>
    </location>
</feature>
<reference evidence="6 7" key="1">
    <citation type="journal article" date="2016" name="Genome Announc.">
        <title>Genome Sequence of Madurella mycetomatis mm55, Isolated from a Human Mycetoma Case in Sudan.</title>
        <authorList>
            <person name="Smit S."/>
            <person name="Derks M.F."/>
            <person name="Bervoets S."/>
            <person name="Fahal A."/>
            <person name="van Leeuwen W."/>
            <person name="van Belkum A."/>
            <person name="van de Sande W.W."/>
        </authorList>
    </citation>
    <scope>NUCLEOTIDE SEQUENCE [LARGE SCALE GENOMIC DNA]</scope>
    <source>
        <strain evidence="7">mm55</strain>
    </source>
</reference>
<evidence type="ECO:0000313" key="7">
    <source>
        <dbReference type="Proteomes" id="UP000078237"/>
    </source>
</evidence>
<dbReference type="SUPFAM" id="SSF117289">
    <property type="entry name" value="Nucleoporin domain"/>
    <property type="match status" value="1"/>
</dbReference>
<dbReference type="GO" id="GO:0005643">
    <property type="term" value="C:nuclear pore"/>
    <property type="evidence" value="ECO:0007669"/>
    <property type="project" value="TreeGrafter"/>
</dbReference>
<dbReference type="STRING" id="100816.A0A175VZF7"/>
<feature type="compositionally biased region" description="Basic and acidic residues" evidence="4">
    <location>
        <begin position="806"/>
        <end position="818"/>
    </location>
</feature>
<dbReference type="GO" id="GO:0017056">
    <property type="term" value="F:structural constituent of nuclear pore"/>
    <property type="evidence" value="ECO:0007669"/>
    <property type="project" value="TreeGrafter"/>
</dbReference>
<evidence type="ECO:0000256" key="1">
    <source>
        <dbReference type="ARBA" id="ARBA00004123"/>
    </source>
</evidence>
<keyword evidence="3" id="KW-0539">Nucleus</keyword>
<evidence type="ECO:0000313" key="6">
    <source>
        <dbReference type="EMBL" id="KXX76712.1"/>
    </source>
</evidence>
<dbReference type="Proteomes" id="UP000078237">
    <property type="component" value="Unassembled WGS sequence"/>
</dbReference>
<evidence type="ECO:0000256" key="2">
    <source>
        <dbReference type="ARBA" id="ARBA00022448"/>
    </source>
</evidence>
<evidence type="ECO:0000259" key="5">
    <source>
        <dbReference type="Pfam" id="PF16755"/>
    </source>
</evidence>
<dbReference type="OrthoDB" id="248320at2759"/>
<accession>A0A175VZF7</accession>